<keyword evidence="2" id="KW-1185">Reference proteome</keyword>
<dbReference type="Proteomes" id="UP001302602">
    <property type="component" value="Unassembled WGS sequence"/>
</dbReference>
<evidence type="ECO:0000313" key="2">
    <source>
        <dbReference type="Proteomes" id="UP001302602"/>
    </source>
</evidence>
<proteinExistence type="predicted"/>
<protein>
    <submittedName>
        <fullName evidence="1">Uncharacterized protein</fullName>
    </submittedName>
</protein>
<dbReference type="RefSeq" id="XP_062652440.1">
    <property type="nucleotide sequence ID" value="XM_062791723.1"/>
</dbReference>
<name>A0AAN6U9K6_9PEZI</name>
<reference evidence="1" key="1">
    <citation type="journal article" date="2023" name="Mol. Phylogenet. Evol.">
        <title>Genome-scale phylogeny and comparative genomics of the fungal order Sordariales.</title>
        <authorList>
            <person name="Hensen N."/>
            <person name="Bonometti L."/>
            <person name="Westerberg I."/>
            <person name="Brannstrom I.O."/>
            <person name="Guillou S."/>
            <person name="Cros-Aarteil S."/>
            <person name="Calhoun S."/>
            <person name="Haridas S."/>
            <person name="Kuo A."/>
            <person name="Mondo S."/>
            <person name="Pangilinan J."/>
            <person name="Riley R."/>
            <person name="LaButti K."/>
            <person name="Andreopoulos B."/>
            <person name="Lipzen A."/>
            <person name="Chen C."/>
            <person name="Yan M."/>
            <person name="Daum C."/>
            <person name="Ng V."/>
            <person name="Clum A."/>
            <person name="Steindorff A."/>
            <person name="Ohm R.A."/>
            <person name="Martin F."/>
            <person name="Silar P."/>
            <person name="Natvig D.O."/>
            <person name="Lalanne C."/>
            <person name="Gautier V."/>
            <person name="Ament-Velasquez S.L."/>
            <person name="Kruys A."/>
            <person name="Hutchinson M.I."/>
            <person name="Powell A.J."/>
            <person name="Barry K."/>
            <person name="Miller A.N."/>
            <person name="Grigoriev I.V."/>
            <person name="Debuchy R."/>
            <person name="Gladieux P."/>
            <person name="Hiltunen Thoren M."/>
            <person name="Johannesson H."/>
        </authorList>
    </citation>
    <scope>NUCLEOTIDE SEQUENCE</scope>
    <source>
        <strain evidence="1">CBS 731.68</strain>
    </source>
</reference>
<dbReference type="AlphaFoldDB" id="A0AAN6U9K6"/>
<sequence>MPRKARPPGRLPGNLRPAHHIVCLVAHHLLSLPSHPATHQTAKTKLNRPVPSLNGLYITRSPNNSTVLGVFPNVNDSKNKKILFYPLHNPTTGLAELRIPASGDTLAVLGSNGLLDLASLADPAALKLPEGATCNWTSFRLELNHERDGGAAETGTVEYAIEGSEGRWVVFPAAGAGTGEGWSVKWKDVNAWTTANYMPVQVGYELVKEE</sequence>
<organism evidence="1 2">
    <name type="scientific">Parathielavia appendiculata</name>
    <dbReference type="NCBI Taxonomy" id="2587402"/>
    <lineage>
        <taxon>Eukaryota</taxon>
        <taxon>Fungi</taxon>
        <taxon>Dikarya</taxon>
        <taxon>Ascomycota</taxon>
        <taxon>Pezizomycotina</taxon>
        <taxon>Sordariomycetes</taxon>
        <taxon>Sordariomycetidae</taxon>
        <taxon>Sordariales</taxon>
        <taxon>Chaetomiaceae</taxon>
        <taxon>Parathielavia</taxon>
    </lineage>
</organism>
<comment type="caution">
    <text evidence="1">The sequence shown here is derived from an EMBL/GenBank/DDBJ whole genome shotgun (WGS) entry which is preliminary data.</text>
</comment>
<reference evidence="1" key="2">
    <citation type="submission" date="2023-05" db="EMBL/GenBank/DDBJ databases">
        <authorList>
            <consortium name="Lawrence Berkeley National Laboratory"/>
            <person name="Steindorff A."/>
            <person name="Hensen N."/>
            <person name="Bonometti L."/>
            <person name="Westerberg I."/>
            <person name="Brannstrom I.O."/>
            <person name="Guillou S."/>
            <person name="Cros-Aarteil S."/>
            <person name="Calhoun S."/>
            <person name="Haridas S."/>
            <person name="Kuo A."/>
            <person name="Mondo S."/>
            <person name="Pangilinan J."/>
            <person name="Riley R."/>
            <person name="Labutti K."/>
            <person name="Andreopoulos B."/>
            <person name="Lipzen A."/>
            <person name="Chen C."/>
            <person name="Yanf M."/>
            <person name="Daum C."/>
            <person name="Ng V."/>
            <person name="Clum A."/>
            <person name="Ohm R."/>
            <person name="Martin F."/>
            <person name="Silar P."/>
            <person name="Natvig D."/>
            <person name="Lalanne C."/>
            <person name="Gautier V."/>
            <person name="Ament-Velasquez S.L."/>
            <person name="Kruys A."/>
            <person name="Hutchinson M.I."/>
            <person name="Powell A.J."/>
            <person name="Barry K."/>
            <person name="Miller A.N."/>
            <person name="Grigoriev I.V."/>
            <person name="Debuchy R."/>
            <person name="Gladieux P."/>
            <person name="Thoren M.H."/>
            <person name="Johannesson H."/>
        </authorList>
    </citation>
    <scope>NUCLEOTIDE SEQUENCE</scope>
    <source>
        <strain evidence="1">CBS 731.68</strain>
    </source>
</reference>
<dbReference type="GeneID" id="87828492"/>
<accession>A0AAN6U9K6</accession>
<evidence type="ECO:0000313" key="1">
    <source>
        <dbReference type="EMBL" id="KAK4128669.1"/>
    </source>
</evidence>
<gene>
    <name evidence="1" type="ORF">N657DRAFT_639156</name>
</gene>
<dbReference type="EMBL" id="MU853223">
    <property type="protein sequence ID" value="KAK4128669.1"/>
    <property type="molecule type" value="Genomic_DNA"/>
</dbReference>